<evidence type="ECO:0000313" key="1">
    <source>
        <dbReference type="EMBL" id="SVB38630.1"/>
    </source>
</evidence>
<name>A0A382DJH3_9ZZZZ</name>
<gene>
    <name evidence="1" type="ORF">METZ01_LOCUS191484</name>
</gene>
<dbReference type="EMBL" id="UINC01039726">
    <property type="protein sequence ID" value="SVB38630.1"/>
    <property type="molecule type" value="Genomic_DNA"/>
</dbReference>
<dbReference type="SUPFAM" id="SSF52540">
    <property type="entry name" value="P-loop containing nucleoside triphosphate hydrolases"/>
    <property type="match status" value="1"/>
</dbReference>
<dbReference type="Gene3D" id="3.40.50.300">
    <property type="entry name" value="P-loop containing nucleotide triphosphate hydrolases"/>
    <property type="match status" value="1"/>
</dbReference>
<accession>A0A382DJH3</accession>
<protein>
    <recommendedName>
        <fullName evidence="2">Rad50/SbcC-type AAA domain-containing protein</fullName>
    </recommendedName>
</protein>
<organism evidence="1">
    <name type="scientific">marine metagenome</name>
    <dbReference type="NCBI Taxonomy" id="408172"/>
    <lineage>
        <taxon>unclassified sequences</taxon>
        <taxon>metagenomes</taxon>
        <taxon>ecological metagenomes</taxon>
    </lineage>
</organism>
<evidence type="ECO:0008006" key="2">
    <source>
        <dbReference type="Google" id="ProtNLM"/>
    </source>
</evidence>
<reference evidence="1" key="1">
    <citation type="submission" date="2018-05" db="EMBL/GenBank/DDBJ databases">
        <authorList>
            <person name="Lanie J.A."/>
            <person name="Ng W.-L."/>
            <person name="Kazmierczak K.M."/>
            <person name="Andrzejewski T.M."/>
            <person name="Davidsen T.M."/>
            <person name="Wayne K.J."/>
            <person name="Tettelin H."/>
            <person name="Glass J.I."/>
            <person name="Rusch D."/>
            <person name="Podicherti R."/>
            <person name="Tsui H.-C.T."/>
            <person name="Winkler M.E."/>
        </authorList>
    </citation>
    <scope>NUCLEOTIDE SEQUENCE</scope>
</reference>
<dbReference type="AlphaFoldDB" id="A0A382DJH3"/>
<sequence>MHSDVIIEKVTLTNFRSHKNVSINSSESNVVLFGENGSG</sequence>
<feature type="non-terminal residue" evidence="1">
    <location>
        <position position="39"/>
    </location>
</feature>
<dbReference type="InterPro" id="IPR027417">
    <property type="entry name" value="P-loop_NTPase"/>
</dbReference>
<proteinExistence type="predicted"/>